<dbReference type="Pfam" id="PF01553">
    <property type="entry name" value="Acyltransferase"/>
    <property type="match status" value="1"/>
</dbReference>
<evidence type="ECO:0000313" key="3">
    <source>
        <dbReference type="Proteomes" id="UP001056381"/>
    </source>
</evidence>
<dbReference type="GO" id="GO:0019698">
    <property type="term" value="P:D-galacturonate catabolic process"/>
    <property type="evidence" value="ECO:0007669"/>
    <property type="project" value="TreeGrafter"/>
</dbReference>
<dbReference type="EMBL" id="CP097966">
    <property type="protein sequence ID" value="URQ63668.1"/>
    <property type="molecule type" value="Genomic_DNA"/>
</dbReference>
<dbReference type="PANTHER" id="PTHR30068">
    <property type="entry name" value="URONATE ISOMERASE"/>
    <property type="match status" value="1"/>
</dbReference>
<dbReference type="AlphaFoldDB" id="A0A9Q8TZ83"/>
<evidence type="ECO:0000259" key="1">
    <source>
        <dbReference type="Pfam" id="PF01553"/>
    </source>
</evidence>
<feature type="domain" description="Phospholipid/glycerol acyltransferase" evidence="1">
    <location>
        <begin position="85"/>
        <end position="194"/>
    </location>
</feature>
<dbReference type="GO" id="GO:0016746">
    <property type="term" value="F:acyltransferase activity"/>
    <property type="evidence" value="ECO:0007669"/>
    <property type="project" value="UniProtKB-KW"/>
</dbReference>
<sequence>MIRIEPYKDEEVNDILKKLLANTEFLSFVEKNLNNKESKFLSLPGSKFLAMQLFKGKIKNIHTVDDFQNQMKKVLSSVIDKTIERFTYSGVERLDKTKPYLFIGNHRDITLDSALCNNAITENGHETTFNAIGDNLADVSWMGDLLRLNKCFIIPRSGESKKEIYSNLMRSSSFIKETLESGNHVWIAQKQGRSKDGKDYTDSAVLKMLHMSLRKEISFEEITDKYNIVTCSISYEIDPLAKEKITSNSEEEKKYGEDVSHIFKGIMNNKGQVHLSIGEQIKGRFNVEELTKKIDSEIIKNYKLWETNEYAFKFLKDNLHDSSLRRAKNYYDELLATVTKDELNDIMTQYANPVLAKEGLNL</sequence>
<dbReference type="InterPro" id="IPR002123">
    <property type="entry name" value="Plipid/glycerol_acylTrfase"/>
</dbReference>
<accession>A0A9Q8TZ83</accession>
<reference evidence="2" key="1">
    <citation type="submission" date="2022-05" db="EMBL/GenBank/DDBJ databases">
        <title>Single-amplified genomics reveal most streamlined microbe among free-living bacteria.</title>
        <authorList>
            <person name="Roda-Garcia J."/>
            <person name="Haro-Moreno J.M."/>
            <person name="Rodriguez-Valera F."/>
            <person name="Almagro-Moreno S."/>
            <person name="Lopez-Perez M."/>
        </authorList>
    </citation>
    <scope>NUCLEOTIDE SEQUENCE</scope>
    <source>
        <strain evidence="2">TMED112-D2-2</strain>
    </source>
</reference>
<dbReference type="GO" id="GO:0042840">
    <property type="term" value="P:D-glucuronate catabolic process"/>
    <property type="evidence" value="ECO:0007669"/>
    <property type="project" value="TreeGrafter"/>
</dbReference>
<organism evidence="2 3">
    <name type="scientific">SAR86 cluster bacterium</name>
    <dbReference type="NCBI Taxonomy" id="2030880"/>
    <lineage>
        <taxon>Bacteria</taxon>
        <taxon>Pseudomonadati</taxon>
        <taxon>Pseudomonadota</taxon>
        <taxon>Gammaproteobacteria</taxon>
        <taxon>SAR86 cluster</taxon>
    </lineage>
</organism>
<dbReference type="Proteomes" id="UP001056381">
    <property type="component" value="Chromosome"/>
</dbReference>
<protein>
    <submittedName>
        <fullName evidence="2">1-acyl-sn-glycerol-3-phosphate acyltransferase</fullName>
    </submittedName>
</protein>
<proteinExistence type="predicted"/>
<keyword evidence="3" id="KW-1185">Reference proteome</keyword>
<keyword evidence="2" id="KW-0012">Acyltransferase</keyword>
<dbReference type="PANTHER" id="PTHR30068:SF3">
    <property type="entry name" value="PHOSPHOLIPID_GLYCEROL ACYLTRANSFERASE DOMAIN-CONTAINING PROTEIN"/>
    <property type="match status" value="1"/>
</dbReference>
<keyword evidence="2" id="KW-0808">Transferase</keyword>
<dbReference type="SUPFAM" id="SSF69593">
    <property type="entry name" value="Glycerol-3-phosphate (1)-acyltransferase"/>
    <property type="match status" value="1"/>
</dbReference>
<name>A0A9Q8TZ83_9GAMM</name>
<evidence type="ECO:0000313" key="2">
    <source>
        <dbReference type="EMBL" id="URQ63668.1"/>
    </source>
</evidence>
<gene>
    <name evidence="2" type="ORF">M9B40_02585</name>
</gene>